<reference evidence="3 4" key="1">
    <citation type="journal article" date="2014" name="Genome Announc.">
        <title>Draft Genome Sequence of Amycolatopsis lurida NRRL 2430, Producer of the Glycopeptide Family Antibiotic Ristocetin.</title>
        <authorList>
            <person name="Kwun M.J."/>
            <person name="Hong H.J."/>
        </authorList>
    </citation>
    <scope>NUCLEOTIDE SEQUENCE [LARGE SCALE GENOMIC DNA]</scope>
    <source>
        <strain evidence="3 4">NRRL 2430</strain>
    </source>
</reference>
<proteinExistence type="predicted"/>
<dbReference type="RefSeq" id="WP_034304126.1">
    <property type="nucleotide sequence ID" value="NZ_JFBM01000001.1"/>
</dbReference>
<evidence type="ECO:0000256" key="2">
    <source>
        <dbReference type="SAM" id="SignalP"/>
    </source>
</evidence>
<feature type="signal peptide" evidence="2">
    <location>
        <begin position="1"/>
        <end position="30"/>
    </location>
</feature>
<accession>A0A2P2G1T4</accession>
<keyword evidence="2" id="KW-0732">Signal</keyword>
<keyword evidence="4" id="KW-1185">Reference proteome</keyword>
<feature type="region of interest" description="Disordered" evidence="1">
    <location>
        <begin position="33"/>
        <end position="52"/>
    </location>
</feature>
<protein>
    <submittedName>
        <fullName evidence="3">Uncharacterized protein</fullName>
    </submittedName>
</protein>
<name>A0A2P2G1T4_AMYLU</name>
<evidence type="ECO:0000313" key="4">
    <source>
        <dbReference type="Proteomes" id="UP000256220"/>
    </source>
</evidence>
<evidence type="ECO:0000313" key="3">
    <source>
        <dbReference type="EMBL" id="KFU82925.1"/>
    </source>
</evidence>
<sequence length="118" mass="12156">MHPLAPAARRGRIRRWLALLAVAVTAGSLAACTASGDTRPARPASPATAGPWLIDHLTGEEDASTALERYVAFCAPPDAFSPTGGPAADELVPVAITAADFSRLRPGSPCPADLRGTR</sequence>
<dbReference type="Proteomes" id="UP000256220">
    <property type="component" value="Unassembled WGS sequence"/>
</dbReference>
<dbReference type="AlphaFoldDB" id="A0A2P2G1T4"/>
<evidence type="ECO:0000256" key="1">
    <source>
        <dbReference type="SAM" id="MobiDB-lite"/>
    </source>
</evidence>
<dbReference type="EMBL" id="JFBM01000001">
    <property type="protein sequence ID" value="KFU82925.1"/>
    <property type="molecule type" value="Genomic_DNA"/>
</dbReference>
<comment type="caution">
    <text evidence="3">The sequence shown here is derived from an EMBL/GenBank/DDBJ whole genome shotgun (WGS) entry which is preliminary data.</text>
</comment>
<gene>
    <name evidence="3" type="ORF">BB31_00085</name>
</gene>
<feature type="compositionally biased region" description="Low complexity" evidence="1">
    <location>
        <begin position="41"/>
        <end position="51"/>
    </location>
</feature>
<feature type="chain" id="PRO_5038610097" evidence="2">
    <location>
        <begin position="31"/>
        <end position="118"/>
    </location>
</feature>
<organism evidence="3 4">
    <name type="scientific">Amycolatopsis lurida NRRL 2430</name>
    <dbReference type="NCBI Taxonomy" id="1460371"/>
    <lineage>
        <taxon>Bacteria</taxon>
        <taxon>Bacillati</taxon>
        <taxon>Actinomycetota</taxon>
        <taxon>Actinomycetes</taxon>
        <taxon>Pseudonocardiales</taxon>
        <taxon>Pseudonocardiaceae</taxon>
        <taxon>Amycolatopsis</taxon>
    </lineage>
</organism>